<keyword evidence="3" id="KW-0001">2Fe-2S</keyword>
<dbReference type="Pfam" id="PF22290">
    <property type="entry name" value="DmmA-like_N"/>
    <property type="match status" value="1"/>
</dbReference>
<dbReference type="InterPro" id="IPR001041">
    <property type="entry name" value="2Fe-2S_ferredoxin-type"/>
</dbReference>
<gene>
    <name evidence="10" type="ORF">GCM10009755_22700</name>
</gene>
<keyword evidence="4" id="KW-0479">Metal-binding</keyword>
<evidence type="ECO:0000256" key="6">
    <source>
        <dbReference type="ARBA" id="ARBA00023004"/>
    </source>
</evidence>
<dbReference type="PRINTS" id="PR00409">
    <property type="entry name" value="PHDIOXRDTASE"/>
</dbReference>
<reference evidence="10 11" key="1">
    <citation type="journal article" date="2019" name="Int. J. Syst. Evol. Microbiol.">
        <title>The Global Catalogue of Microorganisms (GCM) 10K type strain sequencing project: providing services to taxonomists for standard genome sequencing and annotation.</title>
        <authorList>
            <consortium name="The Broad Institute Genomics Platform"/>
            <consortium name="The Broad Institute Genome Sequencing Center for Infectious Disease"/>
            <person name="Wu L."/>
            <person name="Ma J."/>
        </authorList>
    </citation>
    <scope>NUCLEOTIDE SEQUENCE [LARGE SCALE GENOMIC DNA]</scope>
    <source>
        <strain evidence="10 11">JCM 14546</strain>
    </source>
</reference>
<keyword evidence="5" id="KW-0560">Oxidoreductase</keyword>
<evidence type="ECO:0000256" key="4">
    <source>
        <dbReference type="ARBA" id="ARBA00022723"/>
    </source>
</evidence>
<dbReference type="Proteomes" id="UP001500755">
    <property type="component" value="Unassembled WGS sequence"/>
</dbReference>
<dbReference type="Gene3D" id="2.40.30.10">
    <property type="entry name" value="Translation factors"/>
    <property type="match status" value="1"/>
</dbReference>
<comment type="cofactor">
    <cofactor evidence="1">
        <name>FAD</name>
        <dbReference type="ChEBI" id="CHEBI:57692"/>
    </cofactor>
</comment>
<keyword evidence="7" id="KW-0411">Iron-sulfur</keyword>
<name>A0ABN2TIK6_9MICO</name>
<dbReference type="InterPro" id="IPR036010">
    <property type="entry name" value="2Fe-2S_ferredoxin-like_sf"/>
</dbReference>
<dbReference type="PANTHER" id="PTHR47354">
    <property type="entry name" value="NADH OXIDOREDUCTASE HCR"/>
    <property type="match status" value="1"/>
</dbReference>
<evidence type="ECO:0000259" key="9">
    <source>
        <dbReference type="PROSITE" id="PS51384"/>
    </source>
</evidence>
<dbReference type="Gene3D" id="3.10.20.30">
    <property type="match status" value="1"/>
</dbReference>
<dbReference type="Gene3D" id="3.40.50.80">
    <property type="entry name" value="Nucleotide-binding domain of ferredoxin-NADP reductase (FNR) module"/>
    <property type="match status" value="1"/>
</dbReference>
<keyword evidence="2" id="KW-0285">Flavoprotein</keyword>
<evidence type="ECO:0000256" key="7">
    <source>
        <dbReference type="ARBA" id="ARBA00023014"/>
    </source>
</evidence>
<dbReference type="InterPro" id="IPR054582">
    <property type="entry name" value="DmmA-like_N"/>
</dbReference>
<dbReference type="InterPro" id="IPR012675">
    <property type="entry name" value="Beta-grasp_dom_sf"/>
</dbReference>
<evidence type="ECO:0000256" key="2">
    <source>
        <dbReference type="ARBA" id="ARBA00022630"/>
    </source>
</evidence>
<dbReference type="RefSeq" id="WP_344309786.1">
    <property type="nucleotide sequence ID" value="NZ_BAAANO010000020.1"/>
</dbReference>
<protein>
    <submittedName>
        <fullName evidence="10">PDR/VanB family oxidoreductase</fullName>
    </submittedName>
</protein>
<dbReference type="InterPro" id="IPR039261">
    <property type="entry name" value="FNR_nucleotide-bd"/>
</dbReference>
<evidence type="ECO:0000256" key="3">
    <source>
        <dbReference type="ARBA" id="ARBA00022714"/>
    </source>
</evidence>
<dbReference type="CDD" id="cd00207">
    <property type="entry name" value="fer2"/>
    <property type="match status" value="1"/>
</dbReference>
<comment type="caution">
    <text evidence="10">The sequence shown here is derived from an EMBL/GenBank/DDBJ whole genome shotgun (WGS) entry which is preliminary data.</text>
</comment>
<keyword evidence="6" id="KW-0408">Iron</keyword>
<feature type="domain" description="FAD-binding FR-type" evidence="9">
    <location>
        <begin position="16"/>
        <end position="120"/>
    </location>
</feature>
<evidence type="ECO:0000259" key="8">
    <source>
        <dbReference type="PROSITE" id="PS51085"/>
    </source>
</evidence>
<dbReference type="InterPro" id="IPR050415">
    <property type="entry name" value="MRET"/>
</dbReference>
<dbReference type="InterPro" id="IPR017927">
    <property type="entry name" value="FAD-bd_FR_type"/>
</dbReference>
<feature type="domain" description="2Fe-2S ferredoxin-type" evidence="8">
    <location>
        <begin position="246"/>
        <end position="333"/>
    </location>
</feature>
<sequence>MTTITAPSAAPSPALRDGLDLVVDRIRDLTPVVREVTFRSADGAELPGFTAGSHLVVECAGERGTRTNGYSLTGEGLFPTRYTIAVRRDDAGHGGSLFVHGLRSGDRVRTSRPRSAFAPIVSARRHLLIGAGIGITPIVSHARAAARTGTPALILYRHRPGEASHLRELRGLASAHRHLELRAVGSRADWDTVFADALRSQPLGTHLYACGPNGFTDAVRESAIAAGWPDGRLHFEAFGAQTEPGEPFVLRLGRSGEELPVSAGDSGLEVLEASGRTVPNMCRQGVCGECMLSVLSGTPDHKDLFLSPEEKESGRYVMCCVSRATGPTLEVDL</sequence>
<dbReference type="CDD" id="cd06185">
    <property type="entry name" value="PDR_like"/>
    <property type="match status" value="1"/>
</dbReference>
<dbReference type="EMBL" id="BAAANO010000020">
    <property type="protein sequence ID" value="GAA2010886.1"/>
    <property type="molecule type" value="Genomic_DNA"/>
</dbReference>
<dbReference type="PROSITE" id="PS51085">
    <property type="entry name" value="2FE2S_FER_2"/>
    <property type="match status" value="1"/>
</dbReference>
<evidence type="ECO:0000256" key="1">
    <source>
        <dbReference type="ARBA" id="ARBA00001974"/>
    </source>
</evidence>
<proteinExistence type="predicted"/>
<keyword evidence="11" id="KW-1185">Reference proteome</keyword>
<evidence type="ECO:0000313" key="11">
    <source>
        <dbReference type="Proteomes" id="UP001500755"/>
    </source>
</evidence>
<dbReference type="SUPFAM" id="SSF52343">
    <property type="entry name" value="Ferredoxin reductase-like, C-terminal NADP-linked domain"/>
    <property type="match status" value="1"/>
</dbReference>
<accession>A0ABN2TIK6</accession>
<evidence type="ECO:0000313" key="10">
    <source>
        <dbReference type="EMBL" id="GAA2010886.1"/>
    </source>
</evidence>
<dbReference type="PANTHER" id="PTHR47354:SF1">
    <property type="entry name" value="CARNITINE MONOOXYGENASE REDUCTASE SUBUNIT"/>
    <property type="match status" value="1"/>
</dbReference>
<dbReference type="SUPFAM" id="SSF54292">
    <property type="entry name" value="2Fe-2S ferredoxin-like"/>
    <property type="match status" value="1"/>
</dbReference>
<organism evidence="10 11">
    <name type="scientific">Brevibacterium samyangense</name>
    <dbReference type="NCBI Taxonomy" id="366888"/>
    <lineage>
        <taxon>Bacteria</taxon>
        <taxon>Bacillati</taxon>
        <taxon>Actinomycetota</taxon>
        <taxon>Actinomycetes</taxon>
        <taxon>Micrococcales</taxon>
        <taxon>Brevibacteriaceae</taxon>
        <taxon>Brevibacterium</taxon>
    </lineage>
</organism>
<evidence type="ECO:0000256" key="5">
    <source>
        <dbReference type="ARBA" id="ARBA00023002"/>
    </source>
</evidence>
<dbReference type="PROSITE" id="PS51384">
    <property type="entry name" value="FAD_FR"/>
    <property type="match status" value="1"/>
</dbReference>
<dbReference type="InterPro" id="IPR017938">
    <property type="entry name" value="Riboflavin_synthase-like_b-brl"/>
</dbReference>
<dbReference type="SUPFAM" id="SSF63380">
    <property type="entry name" value="Riboflavin synthase domain-like"/>
    <property type="match status" value="1"/>
</dbReference>
<dbReference type="Pfam" id="PF00111">
    <property type="entry name" value="Fer2"/>
    <property type="match status" value="1"/>
</dbReference>